<dbReference type="STRING" id="64971.SAMN05421831_10439"/>
<dbReference type="SUPFAM" id="SSF82051">
    <property type="entry name" value="Obg GTP-binding protein N-terminal domain"/>
    <property type="match status" value="1"/>
</dbReference>
<dbReference type="NCBIfam" id="TIGR02729">
    <property type="entry name" value="Obg_CgtA"/>
    <property type="match status" value="1"/>
</dbReference>
<feature type="compositionally biased region" description="Polar residues" evidence="9">
    <location>
        <begin position="385"/>
        <end position="394"/>
    </location>
</feature>
<evidence type="ECO:0000259" key="10">
    <source>
        <dbReference type="PROSITE" id="PS51710"/>
    </source>
</evidence>
<dbReference type="RefSeq" id="WP_093308917.1">
    <property type="nucleotide sequence ID" value="NZ_FNYH01000004.1"/>
</dbReference>
<feature type="domain" description="OBG-type G" evidence="10">
    <location>
        <begin position="160"/>
        <end position="333"/>
    </location>
</feature>
<dbReference type="PIRSF" id="PIRSF002401">
    <property type="entry name" value="GTP_bd_Obg/CgtA"/>
    <property type="match status" value="1"/>
</dbReference>
<evidence type="ECO:0000256" key="1">
    <source>
        <dbReference type="ARBA" id="ARBA00007699"/>
    </source>
</evidence>
<comment type="subunit">
    <text evidence="8">Monomer.</text>
</comment>
<feature type="compositionally biased region" description="Acidic residues" evidence="9">
    <location>
        <begin position="396"/>
        <end position="412"/>
    </location>
</feature>
<comment type="similarity">
    <text evidence="1 8">Belongs to the TRAFAC class OBG-HflX-like GTPase superfamily. OBG GTPase family.</text>
</comment>
<dbReference type="Pfam" id="PF01926">
    <property type="entry name" value="MMR_HSR1"/>
    <property type="match status" value="1"/>
</dbReference>
<evidence type="ECO:0000256" key="7">
    <source>
        <dbReference type="ARBA" id="ARBA00023134"/>
    </source>
</evidence>
<comment type="cofactor">
    <cofactor evidence="8">
        <name>Mg(2+)</name>
        <dbReference type="ChEBI" id="CHEBI:18420"/>
    </cofactor>
</comment>
<feature type="region of interest" description="Disordered" evidence="9">
    <location>
        <begin position="377"/>
        <end position="412"/>
    </location>
</feature>
<feature type="binding site" evidence="8">
    <location>
        <begin position="166"/>
        <end position="173"/>
    </location>
    <ligand>
        <name>GTP</name>
        <dbReference type="ChEBI" id="CHEBI:37565"/>
    </ligand>
</feature>
<evidence type="ECO:0000256" key="2">
    <source>
        <dbReference type="ARBA" id="ARBA00022490"/>
    </source>
</evidence>
<dbReference type="InterPro" id="IPR006073">
    <property type="entry name" value="GTP-bd"/>
</dbReference>
<dbReference type="AlphaFoldDB" id="A0A1H6RG69"/>
<dbReference type="GO" id="GO:0000287">
    <property type="term" value="F:magnesium ion binding"/>
    <property type="evidence" value="ECO:0007669"/>
    <property type="project" value="InterPro"/>
</dbReference>
<feature type="binding site" evidence="8">
    <location>
        <position position="193"/>
    </location>
    <ligand>
        <name>Mg(2+)</name>
        <dbReference type="ChEBI" id="CHEBI:18420"/>
    </ligand>
</feature>
<dbReference type="PRINTS" id="PR00326">
    <property type="entry name" value="GTP1OBG"/>
</dbReference>
<keyword evidence="7 8" id="KW-0342">GTP-binding</keyword>
<keyword evidence="6 8" id="KW-0460">Magnesium</keyword>
<dbReference type="CDD" id="cd01898">
    <property type="entry name" value="Obg"/>
    <property type="match status" value="1"/>
</dbReference>
<evidence type="ECO:0000256" key="8">
    <source>
        <dbReference type="HAMAP-Rule" id="MF_01454"/>
    </source>
</evidence>
<dbReference type="EMBL" id="FNYH01000004">
    <property type="protein sequence ID" value="SEI54791.1"/>
    <property type="molecule type" value="Genomic_DNA"/>
</dbReference>
<proteinExistence type="inferred from homology"/>
<reference evidence="13" key="1">
    <citation type="submission" date="2016-10" db="EMBL/GenBank/DDBJ databases">
        <authorList>
            <person name="Varghese N."/>
            <person name="Submissions S."/>
        </authorList>
    </citation>
    <scope>NUCLEOTIDE SEQUENCE [LARGE SCALE GENOMIC DNA]</scope>
    <source>
        <strain evidence="13">DSM 7165</strain>
    </source>
</reference>
<keyword evidence="2 8" id="KW-0963">Cytoplasm</keyword>
<evidence type="ECO:0000256" key="4">
    <source>
        <dbReference type="ARBA" id="ARBA00022741"/>
    </source>
</evidence>
<keyword evidence="3 8" id="KW-0479">Metal-binding</keyword>
<evidence type="ECO:0000256" key="9">
    <source>
        <dbReference type="SAM" id="MobiDB-lite"/>
    </source>
</evidence>
<accession>A0A1H6RG69</accession>
<gene>
    <name evidence="8" type="primary">obg</name>
    <name evidence="12" type="ORF">SAMN05421831_10439</name>
</gene>
<feature type="binding site" evidence="8">
    <location>
        <position position="173"/>
    </location>
    <ligand>
        <name>Mg(2+)</name>
        <dbReference type="ChEBI" id="CHEBI:18420"/>
    </ligand>
</feature>
<comment type="function">
    <text evidence="8">An essential GTPase which binds GTP, GDP and possibly (p)ppGpp with moderate affinity, with high nucleotide exchange rates and a fairly low GTP hydrolysis rate. Plays a role in control of the cell cycle, stress response, ribosome biogenesis and in those bacteria that undergo differentiation, in morphogenesis control.</text>
</comment>
<dbReference type="Gene3D" id="3.40.50.300">
    <property type="entry name" value="P-loop containing nucleotide triphosphate hydrolases"/>
    <property type="match status" value="1"/>
</dbReference>
<dbReference type="NCBIfam" id="NF008956">
    <property type="entry name" value="PRK12299.1"/>
    <property type="match status" value="1"/>
</dbReference>
<keyword evidence="5 8" id="KW-0378">Hydrolase</keyword>
<dbReference type="InterPro" id="IPR045086">
    <property type="entry name" value="OBG_GTPase"/>
</dbReference>
<dbReference type="InterPro" id="IPR036726">
    <property type="entry name" value="GTP1_OBG_dom_sf"/>
</dbReference>
<dbReference type="GO" id="GO:0005525">
    <property type="term" value="F:GTP binding"/>
    <property type="evidence" value="ECO:0007669"/>
    <property type="project" value="UniProtKB-UniRule"/>
</dbReference>
<keyword evidence="4 8" id="KW-0547">Nucleotide-binding</keyword>
<dbReference type="InterPro" id="IPR006074">
    <property type="entry name" value="GTP1-OBG_CS"/>
</dbReference>
<dbReference type="PANTHER" id="PTHR11702">
    <property type="entry name" value="DEVELOPMENTALLY REGULATED GTP-BINDING PROTEIN-RELATED"/>
    <property type="match status" value="1"/>
</dbReference>
<dbReference type="EC" id="3.6.5.-" evidence="8"/>
<dbReference type="GO" id="GO:0003924">
    <property type="term" value="F:GTPase activity"/>
    <property type="evidence" value="ECO:0007669"/>
    <property type="project" value="UniProtKB-UniRule"/>
</dbReference>
<feature type="binding site" evidence="8">
    <location>
        <begin position="283"/>
        <end position="286"/>
    </location>
    <ligand>
        <name>GTP</name>
        <dbReference type="ChEBI" id="CHEBI:37565"/>
    </ligand>
</feature>
<dbReference type="InterPro" id="IPR031167">
    <property type="entry name" value="G_OBG"/>
</dbReference>
<comment type="subcellular location">
    <subcellularLocation>
        <location evidence="8">Cytoplasm</location>
    </subcellularLocation>
</comment>
<feature type="binding site" evidence="8">
    <location>
        <begin position="213"/>
        <end position="216"/>
    </location>
    <ligand>
        <name>GTP</name>
        <dbReference type="ChEBI" id="CHEBI:37565"/>
    </ligand>
</feature>
<dbReference type="NCBIfam" id="NF008954">
    <property type="entry name" value="PRK12296.1"/>
    <property type="match status" value="1"/>
</dbReference>
<dbReference type="PROSITE" id="PS00905">
    <property type="entry name" value="GTP1_OBG"/>
    <property type="match status" value="1"/>
</dbReference>
<evidence type="ECO:0000256" key="3">
    <source>
        <dbReference type="ARBA" id="ARBA00022723"/>
    </source>
</evidence>
<evidence type="ECO:0000256" key="5">
    <source>
        <dbReference type="ARBA" id="ARBA00022801"/>
    </source>
</evidence>
<dbReference type="GO" id="GO:0042254">
    <property type="term" value="P:ribosome biogenesis"/>
    <property type="evidence" value="ECO:0007669"/>
    <property type="project" value="UniProtKB-UniRule"/>
</dbReference>
<dbReference type="OrthoDB" id="9807318at2"/>
<sequence>MQFLDEARIRVQAGKGGNGCLSFRREKYVERGGPDGGDGGHGGSVYLVGDDALNTLIDFRYQKFYQAESGQPGQGRQMSGKAGKDLEIKVPVGTTIVDEETLEVIGDITAIGERLLVAQGGRRGLGNVHFKSSVNRAPRRTTKGTPGEERRLHLEMKVMADVGLLGLPNAGKSTLIRSVSAAKPKVADYPFTTLVPNLGVVKLGEFQHFVMADIPGLIQGASEGAGLGFKFLRHLSRCRLLLHVLDVMPVDESDPLDNFHAIEAELAAYSPTLFERPRWLVLNKLDLISDEQAQAFSAQLAERLEWEEPLFSISAISGAGTAALTQAIMRWLNEQRAQEAENPEIAEYEAQIRAAIEAESVARVEAHLHKLARLHPHAHTAPPISATQTSTGTTEAVEDEDWDDPDYDDDDYDVEVEYVR</sequence>
<dbReference type="HAMAP" id="MF_01454">
    <property type="entry name" value="GTPase_Obg"/>
    <property type="match status" value="1"/>
</dbReference>
<evidence type="ECO:0000313" key="12">
    <source>
        <dbReference type="EMBL" id="SEI54791.1"/>
    </source>
</evidence>
<evidence type="ECO:0000259" key="11">
    <source>
        <dbReference type="PROSITE" id="PS51883"/>
    </source>
</evidence>
<evidence type="ECO:0000313" key="13">
    <source>
        <dbReference type="Proteomes" id="UP000242999"/>
    </source>
</evidence>
<evidence type="ECO:0000256" key="6">
    <source>
        <dbReference type="ARBA" id="ARBA00022842"/>
    </source>
</evidence>
<feature type="domain" description="Obg" evidence="11">
    <location>
        <begin position="1"/>
        <end position="159"/>
    </location>
</feature>
<dbReference type="GO" id="GO:0005737">
    <property type="term" value="C:cytoplasm"/>
    <property type="evidence" value="ECO:0007669"/>
    <property type="project" value="UniProtKB-SubCell"/>
</dbReference>
<dbReference type="InterPro" id="IPR027417">
    <property type="entry name" value="P-loop_NTPase"/>
</dbReference>
<feature type="binding site" evidence="8">
    <location>
        <begin position="191"/>
        <end position="195"/>
    </location>
    <ligand>
        <name>GTP</name>
        <dbReference type="ChEBI" id="CHEBI:37565"/>
    </ligand>
</feature>
<dbReference type="Pfam" id="PF01018">
    <property type="entry name" value="GTP1_OBG"/>
    <property type="match status" value="1"/>
</dbReference>
<dbReference type="PROSITE" id="PS51883">
    <property type="entry name" value="OBG"/>
    <property type="match status" value="1"/>
</dbReference>
<dbReference type="NCBIfam" id="NF008955">
    <property type="entry name" value="PRK12297.1"/>
    <property type="match status" value="1"/>
</dbReference>
<organism evidence="12 13">
    <name type="scientific">Allopseudospirillum japonicum</name>
    <dbReference type="NCBI Taxonomy" id="64971"/>
    <lineage>
        <taxon>Bacteria</taxon>
        <taxon>Pseudomonadati</taxon>
        <taxon>Pseudomonadota</taxon>
        <taxon>Gammaproteobacteria</taxon>
        <taxon>Oceanospirillales</taxon>
        <taxon>Oceanospirillaceae</taxon>
        <taxon>Allopseudospirillum</taxon>
    </lineage>
</organism>
<dbReference type="InterPro" id="IPR014100">
    <property type="entry name" value="GTP-bd_Obg/CgtA"/>
</dbReference>
<dbReference type="Proteomes" id="UP000242999">
    <property type="component" value="Unassembled WGS sequence"/>
</dbReference>
<protein>
    <recommendedName>
        <fullName evidence="8">GTPase Obg</fullName>
        <ecNumber evidence="8">3.6.5.-</ecNumber>
    </recommendedName>
    <alternativeName>
        <fullName evidence="8">GTP-binding protein Obg</fullName>
    </alternativeName>
</protein>
<dbReference type="PANTHER" id="PTHR11702:SF31">
    <property type="entry name" value="MITOCHONDRIAL RIBOSOME-ASSOCIATED GTPASE 2"/>
    <property type="match status" value="1"/>
</dbReference>
<dbReference type="PROSITE" id="PS51710">
    <property type="entry name" value="G_OBG"/>
    <property type="match status" value="1"/>
</dbReference>
<dbReference type="SUPFAM" id="SSF52540">
    <property type="entry name" value="P-loop containing nucleoside triphosphate hydrolases"/>
    <property type="match status" value="1"/>
</dbReference>
<dbReference type="InterPro" id="IPR006169">
    <property type="entry name" value="GTP1_OBG_dom"/>
</dbReference>
<dbReference type="FunFam" id="2.70.210.12:FF:000001">
    <property type="entry name" value="GTPase Obg"/>
    <property type="match status" value="1"/>
</dbReference>
<keyword evidence="13" id="KW-1185">Reference proteome</keyword>
<dbReference type="GO" id="GO:0043022">
    <property type="term" value="F:ribosome binding"/>
    <property type="evidence" value="ECO:0007669"/>
    <property type="project" value="UniProtKB-ARBA"/>
</dbReference>
<dbReference type="Gene3D" id="2.70.210.12">
    <property type="entry name" value="GTP1/OBG domain"/>
    <property type="match status" value="1"/>
</dbReference>
<name>A0A1H6RG69_9GAMM</name>
<feature type="binding site" evidence="8">
    <location>
        <begin position="314"/>
        <end position="316"/>
    </location>
    <ligand>
        <name>GTP</name>
        <dbReference type="ChEBI" id="CHEBI:37565"/>
    </ligand>
</feature>